<gene>
    <name evidence="7" type="ORF">SAMN05443377_10512</name>
</gene>
<dbReference type="RefSeq" id="WP_177170052.1">
    <property type="nucleotide sequence ID" value="NZ_FOGZ01000005.1"/>
</dbReference>
<feature type="transmembrane region" description="Helical" evidence="5">
    <location>
        <begin position="62"/>
        <end position="85"/>
    </location>
</feature>
<feature type="transmembrane region" description="Helical" evidence="5">
    <location>
        <begin position="120"/>
        <end position="140"/>
    </location>
</feature>
<feature type="transmembrane region" description="Helical" evidence="5">
    <location>
        <begin position="229"/>
        <end position="250"/>
    </location>
</feature>
<dbReference type="EMBL" id="FOGZ01000005">
    <property type="protein sequence ID" value="SER65390.1"/>
    <property type="molecule type" value="Genomic_DNA"/>
</dbReference>
<accession>A0A1H9QY66</accession>
<keyword evidence="2 5" id="KW-0812">Transmembrane</keyword>
<dbReference type="HAMAP" id="MF_01600">
    <property type="entry name" value="UPF0182"/>
    <property type="match status" value="1"/>
</dbReference>
<reference evidence="7 8" key="1">
    <citation type="submission" date="2016-10" db="EMBL/GenBank/DDBJ databases">
        <authorList>
            <person name="de Groot N.N."/>
        </authorList>
    </citation>
    <scope>NUCLEOTIDE SEQUENCE [LARGE SCALE GENOMIC DNA]</scope>
    <source>
        <strain evidence="7 8">DSM 16859</strain>
    </source>
</reference>
<dbReference type="InterPro" id="IPR005372">
    <property type="entry name" value="UPF0182"/>
</dbReference>
<protein>
    <recommendedName>
        <fullName evidence="5">UPF0182 protein SAMN05443377_10512</fullName>
    </recommendedName>
</protein>
<dbReference type="PANTHER" id="PTHR39344:SF1">
    <property type="entry name" value="UPF0182 PROTEIN SLL1060"/>
    <property type="match status" value="1"/>
</dbReference>
<evidence type="ECO:0000256" key="6">
    <source>
        <dbReference type="SAM" id="MobiDB-lite"/>
    </source>
</evidence>
<dbReference type="Pfam" id="PF03699">
    <property type="entry name" value="UPF0182"/>
    <property type="match status" value="1"/>
</dbReference>
<feature type="transmembrane region" description="Helical" evidence="5">
    <location>
        <begin position="280"/>
        <end position="299"/>
    </location>
</feature>
<dbReference type="GO" id="GO:0005576">
    <property type="term" value="C:extracellular region"/>
    <property type="evidence" value="ECO:0007669"/>
    <property type="project" value="TreeGrafter"/>
</dbReference>
<dbReference type="GO" id="GO:0005886">
    <property type="term" value="C:plasma membrane"/>
    <property type="evidence" value="ECO:0007669"/>
    <property type="project" value="UniProtKB-SubCell"/>
</dbReference>
<keyword evidence="1 5" id="KW-1003">Cell membrane</keyword>
<sequence length="983" mass="106494">MSQTGSAAHSGRPSRTGTRRRRGALGPTLIVLVAVVLVWWLVSELFTDWLWFKNLDFGQVFTTRWVTGVVLFACGALLTGATSAVNMVIAWRNRPVNAASLESDLLDHYRGAMSRRTKTFIAVPSVLLGVIAGAVATGNIDTTLAFLHRTSFGTKDAHFGMDVSFFVFTMPFLQFVLAALMGALVLGTVLAGLVHFVTGSVHAPTMRLRDELFEPRISRPGRQPLSSPFNGAAQVHLSVMLGLVFVVYGLQRLLSRYEFAVSDNDSLFTGIGYTDAHSRITARLIVAIISFICAAMFFANAKLKMWRLPGTAIILMIVSSLLIQGLYPSFVQQFGVKPNEPDRERPYIADQIAATRKAYDIDDVQVSDYSAKTTVSAGQLKSDAEALPGIRLVDPAIVAPTFEQLQQVRGYYSFPPVLDVDRYTLNGQTTDTIVAAREIDISGLPDQSWNNIHTVYTHGFGLVAAYGNRLQDSGEPEWIEGDIPPTGLLDEKEPRLYFGEQESQYVIAGNVEGATPVELDTPGGSDTGGEQHTTYAGKGGVAIGNPIVRAMYSTKFADLNLLLSGRVNKASRILYDRTPQQRVKQIAPWLTVDQDPYPAVVDGRVVWIVDGYTTTADYPDSQHVNYQDTISDSASDWRTSGDTRQVNYIRNSVKGVVDAYDGTVKLYDWDPSDPIVQTWSKAYPGLLLPKSEISADLLDHLRYPQDIFKVQRQILGRYHMTDPGSWYNQSDLWVVPADPRDKSGKSEPPYYLSIKWPGDSSAVFSQTAVYVPNNRENMGAYMSVVADASSKDYGTLRVLRLSGSEQVPGPNQTYNAIVSDQQVANKLLAFVGQSGNATADALYGNLLTLPMGDGLIYVEPIYTQRKDSSSGGSAAGSYPVLRFVVVRYGTHIGIGTTLQDALDSVFGGDSGADTGTQPPAQAAPGGGSGGNSGDPVARQALSDANAAFAAADEALKKGDLAGYQSQLAIAQSKVNEATKALGG</sequence>
<dbReference type="PANTHER" id="PTHR39344">
    <property type="entry name" value="UPF0182 PROTEIN SLL1060"/>
    <property type="match status" value="1"/>
</dbReference>
<evidence type="ECO:0000313" key="8">
    <source>
        <dbReference type="Proteomes" id="UP000198815"/>
    </source>
</evidence>
<evidence type="ECO:0000256" key="1">
    <source>
        <dbReference type="ARBA" id="ARBA00022475"/>
    </source>
</evidence>
<feature type="compositionally biased region" description="Low complexity" evidence="6">
    <location>
        <begin position="912"/>
        <end position="923"/>
    </location>
</feature>
<evidence type="ECO:0000256" key="5">
    <source>
        <dbReference type="HAMAP-Rule" id="MF_01600"/>
    </source>
</evidence>
<dbReference type="AlphaFoldDB" id="A0A1H9QY66"/>
<keyword evidence="8" id="KW-1185">Reference proteome</keyword>
<feature type="region of interest" description="Disordered" evidence="6">
    <location>
        <begin position="1"/>
        <end position="20"/>
    </location>
</feature>
<feature type="transmembrane region" description="Helical" evidence="5">
    <location>
        <begin position="306"/>
        <end position="327"/>
    </location>
</feature>
<evidence type="ECO:0000313" key="7">
    <source>
        <dbReference type="EMBL" id="SER65390.1"/>
    </source>
</evidence>
<keyword evidence="4 5" id="KW-0472">Membrane</keyword>
<organism evidence="7 8">
    <name type="scientific">Propionibacterium cyclohexanicum</name>
    <dbReference type="NCBI Taxonomy" id="64702"/>
    <lineage>
        <taxon>Bacteria</taxon>
        <taxon>Bacillati</taxon>
        <taxon>Actinomycetota</taxon>
        <taxon>Actinomycetes</taxon>
        <taxon>Propionibacteriales</taxon>
        <taxon>Propionibacteriaceae</taxon>
        <taxon>Propionibacterium</taxon>
    </lineage>
</organism>
<dbReference type="STRING" id="64702.SAMN05443377_10512"/>
<evidence type="ECO:0000256" key="2">
    <source>
        <dbReference type="ARBA" id="ARBA00022692"/>
    </source>
</evidence>
<evidence type="ECO:0000256" key="3">
    <source>
        <dbReference type="ARBA" id="ARBA00022989"/>
    </source>
</evidence>
<feature type="region of interest" description="Disordered" evidence="6">
    <location>
        <begin position="909"/>
        <end position="937"/>
    </location>
</feature>
<feature type="transmembrane region" description="Helical" evidence="5">
    <location>
        <begin position="24"/>
        <end position="42"/>
    </location>
</feature>
<comment type="subcellular location">
    <subcellularLocation>
        <location evidence="5">Cell membrane</location>
        <topology evidence="5">Multi-pass membrane protein</topology>
    </subcellularLocation>
</comment>
<proteinExistence type="inferred from homology"/>
<comment type="similarity">
    <text evidence="5">Belongs to the UPF0182 family.</text>
</comment>
<keyword evidence="3 5" id="KW-1133">Transmembrane helix</keyword>
<feature type="transmembrane region" description="Helical" evidence="5">
    <location>
        <begin position="172"/>
        <end position="197"/>
    </location>
</feature>
<dbReference type="Proteomes" id="UP000198815">
    <property type="component" value="Unassembled WGS sequence"/>
</dbReference>
<evidence type="ECO:0000256" key="4">
    <source>
        <dbReference type="ARBA" id="ARBA00023136"/>
    </source>
</evidence>
<name>A0A1H9QY66_9ACTN</name>